<dbReference type="SUPFAM" id="SSF63817">
    <property type="entry name" value="Sortase"/>
    <property type="match status" value="1"/>
</dbReference>
<dbReference type="OrthoDB" id="525039at2"/>
<dbReference type="InterPro" id="IPR005754">
    <property type="entry name" value="Sortase"/>
</dbReference>
<evidence type="ECO:0000256" key="2">
    <source>
        <dbReference type="PIRSR" id="PIRSR605754-1"/>
    </source>
</evidence>
<feature type="signal peptide" evidence="4">
    <location>
        <begin position="1"/>
        <end position="21"/>
    </location>
</feature>
<dbReference type="InterPro" id="IPR042001">
    <property type="entry name" value="Sortase_F"/>
</dbReference>
<name>A0A0V8HG79_9BACI</name>
<feature type="region of interest" description="Disordered" evidence="3">
    <location>
        <begin position="27"/>
        <end position="56"/>
    </location>
</feature>
<gene>
    <name evidence="5" type="ORF">GA0061094_2914</name>
</gene>
<feature type="compositionally biased region" description="Low complexity" evidence="3">
    <location>
        <begin position="39"/>
        <end position="55"/>
    </location>
</feature>
<evidence type="ECO:0000256" key="3">
    <source>
        <dbReference type="SAM" id="MobiDB-lite"/>
    </source>
</evidence>
<dbReference type="GO" id="GO:0016787">
    <property type="term" value="F:hydrolase activity"/>
    <property type="evidence" value="ECO:0007669"/>
    <property type="project" value="UniProtKB-KW"/>
</dbReference>
<feature type="active site" description="Acyl-thioester intermediate" evidence="2">
    <location>
        <position position="191"/>
    </location>
</feature>
<evidence type="ECO:0000256" key="1">
    <source>
        <dbReference type="ARBA" id="ARBA00022801"/>
    </source>
</evidence>
<reference evidence="6" key="1">
    <citation type="submission" date="2016-08" db="EMBL/GenBank/DDBJ databases">
        <authorList>
            <person name="Varghese N."/>
            <person name="Submissions Spin"/>
        </authorList>
    </citation>
    <scope>NUCLEOTIDE SEQUENCE [LARGE SCALE GENOMIC DNA]</scope>
    <source>
        <strain evidence="6">SGD-1123</strain>
    </source>
</reference>
<evidence type="ECO:0000256" key="4">
    <source>
        <dbReference type="SAM" id="SignalP"/>
    </source>
</evidence>
<dbReference type="RefSeq" id="WP_058298983.1">
    <property type="nucleotide sequence ID" value="NZ_FMAU01000003.1"/>
</dbReference>
<keyword evidence="6" id="KW-1185">Reference proteome</keyword>
<keyword evidence="1" id="KW-0378">Hydrolase</keyword>
<dbReference type="PROSITE" id="PS51257">
    <property type="entry name" value="PROKAR_LIPOPROTEIN"/>
    <property type="match status" value="1"/>
</dbReference>
<keyword evidence="4" id="KW-0732">Signal</keyword>
<feature type="chain" id="PRO_5039009709" evidence="4">
    <location>
        <begin position="22"/>
        <end position="214"/>
    </location>
</feature>
<evidence type="ECO:0000313" key="6">
    <source>
        <dbReference type="Proteomes" id="UP000181997"/>
    </source>
</evidence>
<proteinExistence type="predicted"/>
<organism evidence="5 6">
    <name type="scientific">[Bacillus] enclensis</name>
    <dbReference type="NCBI Taxonomy" id="1402860"/>
    <lineage>
        <taxon>Bacteria</taxon>
        <taxon>Bacillati</taxon>
        <taxon>Bacillota</taxon>
        <taxon>Bacilli</taxon>
        <taxon>Bacillales</taxon>
        <taxon>Bacillaceae</taxon>
        <taxon>Rossellomorea</taxon>
    </lineage>
</organism>
<dbReference type="Gene3D" id="2.40.260.10">
    <property type="entry name" value="Sortase"/>
    <property type="match status" value="1"/>
</dbReference>
<accession>A0A0V8HG79</accession>
<dbReference type="AlphaFoldDB" id="A0A0V8HG79"/>
<dbReference type="EMBL" id="FMAU01000003">
    <property type="protein sequence ID" value="SCC17673.1"/>
    <property type="molecule type" value="Genomic_DNA"/>
</dbReference>
<dbReference type="Pfam" id="PF04203">
    <property type="entry name" value="Sortase"/>
    <property type="match status" value="1"/>
</dbReference>
<sequence>MFYTMRTAFLVLVLMTISACSSEMGATSNVEPAEKPARQMETTQQTMASTTTTSSPYAESIIKDERTGIIPSSLEIPAIGLKADIESVGLKENGEMAVTESFDTTGWFDKGYKPGEPGNAVIGGHVDSRNGPAVFYELDKLTEGDEVKVTSKSGDTRTFVVTGKKEYPWDDAPLKTIFGYTHRSSLNLITCTGDFDRSARNYSKRLVIYTELKT</sequence>
<dbReference type="Proteomes" id="UP000181997">
    <property type="component" value="Unassembled WGS sequence"/>
</dbReference>
<evidence type="ECO:0000313" key="5">
    <source>
        <dbReference type="EMBL" id="SCC17673.1"/>
    </source>
</evidence>
<protein>
    <submittedName>
        <fullName evidence="5">Sortase family protein</fullName>
    </submittedName>
</protein>
<dbReference type="InterPro" id="IPR023365">
    <property type="entry name" value="Sortase_dom-sf"/>
</dbReference>
<feature type="active site" description="Proton donor/acceptor" evidence="2">
    <location>
        <position position="125"/>
    </location>
</feature>
<dbReference type="CDD" id="cd05829">
    <property type="entry name" value="Sortase_F"/>
    <property type="match status" value="1"/>
</dbReference>